<accession>A0A7W6CGL6</accession>
<keyword evidence="1" id="KW-0732">Signal</keyword>
<protein>
    <submittedName>
        <fullName evidence="3">Pimeloyl-ACP methyl ester carboxylesterase</fullName>
    </submittedName>
</protein>
<dbReference type="Proteomes" id="UP000548867">
    <property type="component" value="Unassembled WGS sequence"/>
</dbReference>
<dbReference type="PANTHER" id="PTHR43037:SF5">
    <property type="entry name" value="FERULOYL ESTERASE"/>
    <property type="match status" value="1"/>
</dbReference>
<evidence type="ECO:0000256" key="1">
    <source>
        <dbReference type="ARBA" id="ARBA00022729"/>
    </source>
</evidence>
<comment type="caution">
    <text evidence="3">The sequence shown here is derived from an EMBL/GenBank/DDBJ whole genome shotgun (WGS) entry which is preliminary data.</text>
</comment>
<evidence type="ECO:0000313" key="4">
    <source>
        <dbReference type="Proteomes" id="UP000548867"/>
    </source>
</evidence>
<dbReference type="SUPFAM" id="SSF53474">
    <property type="entry name" value="alpha/beta-Hydrolases"/>
    <property type="match status" value="1"/>
</dbReference>
<proteinExistence type="predicted"/>
<keyword evidence="4" id="KW-1185">Reference proteome</keyword>
<reference evidence="3 4" key="1">
    <citation type="submission" date="2020-08" db="EMBL/GenBank/DDBJ databases">
        <title>Genomic Encyclopedia of Type Strains, Phase IV (KMG-IV): sequencing the most valuable type-strain genomes for metagenomic binning, comparative biology and taxonomic classification.</title>
        <authorList>
            <person name="Goeker M."/>
        </authorList>
    </citation>
    <scope>NUCLEOTIDE SEQUENCE [LARGE SCALE GENOMIC DNA]</scope>
    <source>
        <strain evidence="3 4">DSM 27057</strain>
    </source>
</reference>
<dbReference type="RefSeq" id="WP_183623104.1">
    <property type="nucleotide sequence ID" value="NZ_JACIDX010000003.1"/>
</dbReference>
<sequence>MLLSLLLAAAAVPPPPVGDSAQTYSPAPGVESRYRLFVPEDWKPGDHWPLVVMLHGGGANEDGPFDRDPAFRPQLFDAARAHHFILLSPRGHKGGWGAKLLVEGTGLPPRGTYRWPAPGALTGPPPKVAPRSAQDDALAQQDVIATIARVKAAYGVLAHPYLMGNSMGGQGTLHLAQDQPRTWCAISPSDGPFDPASYPYARARGTRAALFVHGDRDNVAPIESMLAMASGFERVGIPTRLMVIPGGGHSDSWHRAMPAIFDFFARNPCDRK</sequence>
<name>A0A7W6CGL6_9SPHN</name>
<evidence type="ECO:0000313" key="3">
    <source>
        <dbReference type="EMBL" id="MBB3953963.1"/>
    </source>
</evidence>
<dbReference type="AlphaFoldDB" id="A0A7W6CGL6"/>
<organism evidence="3 4">
    <name type="scientific">Novosphingobium sediminicola</name>
    <dbReference type="NCBI Taxonomy" id="563162"/>
    <lineage>
        <taxon>Bacteria</taxon>
        <taxon>Pseudomonadati</taxon>
        <taxon>Pseudomonadota</taxon>
        <taxon>Alphaproteobacteria</taxon>
        <taxon>Sphingomonadales</taxon>
        <taxon>Sphingomonadaceae</taxon>
        <taxon>Novosphingobium</taxon>
    </lineage>
</organism>
<dbReference type="EMBL" id="JACIDX010000003">
    <property type="protein sequence ID" value="MBB3953963.1"/>
    <property type="molecule type" value="Genomic_DNA"/>
</dbReference>
<dbReference type="InterPro" id="IPR029058">
    <property type="entry name" value="AB_hydrolase_fold"/>
</dbReference>
<dbReference type="InterPro" id="IPR050955">
    <property type="entry name" value="Plant_Biomass_Hydrol_Est"/>
</dbReference>
<evidence type="ECO:0000256" key="2">
    <source>
        <dbReference type="ARBA" id="ARBA00022801"/>
    </source>
</evidence>
<dbReference type="PANTHER" id="PTHR43037">
    <property type="entry name" value="UNNAMED PRODUCT-RELATED"/>
    <property type="match status" value="1"/>
</dbReference>
<gene>
    <name evidence="3" type="ORF">GGR38_000890</name>
</gene>
<dbReference type="Gene3D" id="3.40.50.1820">
    <property type="entry name" value="alpha/beta hydrolase"/>
    <property type="match status" value="1"/>
</dbReference>
<dbReference type="GO" id="GO:0016787">
    <property type="term" value="F:hydrolase activity"/>
    <property type="evidence" value="ECO:0007669"/>
    <property type="project" value="UniProtKB-KW"/>
</dbReference>
<keyword evidence="2" id="KW-0378">Hydrolase</keyword>